<dbReference type="GO" id="GO:0003677">
    <property type="term" value="F:DNA binding"/>
    <property type="evidence" value="ECO:0007669"/>
    <property type="project" value="InterPro"/>
</dbReference>
<dbReference type="STRING" id="220714.SAMN05660469_1285"/>
<keyword evidence="3" id="KW-1185">Reference proteome</keyword>
<proteinExistence type="predicted"/>
<gene>
    <name evidence="2" type="ORF">FPFC_030460</name>
</gene>
<dbReference type="Pfam" id="PF04397">
    <property type="entry name" value="LytTR"/>
    <property type="match status" value="1"/>
</dbReference>
<dbReference type="InterPro" id="IPR007492">
    <property type="entry name" value="LytTR_DNA-bd_dom"/>
</dbReference>
<name>A0A3F3GVH7_9LACO</name>
<evidence type="ECO:0000313" key="2">
    <source>
        <dbReference type="EMBL" id="GAP02866.1"/>
    </source>
</evidence>
<reference evidence="2 3" key="1">
    <citation type="journal article" date="2015" name="BMC Genomics">
        <title>Comparative genomics of Fructobacillus spp. and Leuconostoc spp. reveals niche-specific evolution of Fructobacillus spp.</title>
        <authorList>
            <person name="Endo A."/>
            <person name="Tanizawa Y."/>
            <person name="Tanaka N."/>
            <person name="Maeno S."/>
            <person name="Kumar H."/>
            <person name="Shiwa Y."/>
            <person name="Okada S."/>
            <person name="Yoshikawa H."/>
            <person name="Dicks L."/>
            <person name="Nakagawa J."/>
            <person name="Arita M."/>
        </authorList>
    </citation>
    <scope>NUCLEOTIDE SEQUENCE [LARGE SCALE GENOMIC DNA]</scope>
    <source>
        <strain evidence="2 3">DSM 15468</strain>
    </source>
</reference>
<dbReference type="PANTHER" id="PTHR37299">
    <property type="entry name" value="TRANSCRIPTIONAL REGULATOR-RELATED"/>
    <property type="match status" value="1"/>
</dbReference>
<sequence>MTATLEINFENNPNLPADAVQVTVTAAQKGPAVDDLMAYLQRYQPAKTLSAMNDVITVKTADEILVIKVAQIILVDVNGAELLIQTANQQIVSNERLAHFLERLNRDNFVQISKHAVINLDQLQSLSNSFSGNMTAILAAGNKSTVSRRYVKNLTEKLGL</sequence>
<dbReference type="Proteomes" id="UP000061227">
    <property type="component" value="Unassembled WGS sequence"/>
</dbReference>
<dbReference type="RefSeq" id="WP_059377895.1">
    <property type="nucleotide sequence ID" value="NZ_DF968065.1"/>
</dbReference>
<organism evidence="2 3">
    <name type="scientific">Fructobacillus pseudoficulneus</name>
    <dbReference type="NCBI Taxonomy" id="220714"/>
    <lineage>
        <taxon>Bacteria</taxon>
        <taxon>Bacillati</taxon>
        <taxon>Bacillota</taxon>
        <taxon>Bacilli</taxon>
        <taxon>Lactobacillales</taxon>
        <taxon>Lactobacillaceae</taxon>
        <taxon>Fructobacillus</taxon>
    </lineage>
</organism>
<dbReference type="PROSITE" id="PS50930">
    <property type="entry name" value="HTH_LYTTR"/>
    <property type="match status" value="1"/>
</dbReference>
<accession>A0A3F3GVH7</accession>
<dbReference type="EMBL" id="DF968065">
    <property type="protein sequence ID" value="GAP02866.1"/>
    <property type="molecule type" value="Genomic_DNA"/>
</dbReference>
<dbReference type="InterPro" id="IPR046947">
    <property type="entry name" value="LytR-like"/>
</dbReference>
<feature type="domain" description="HTH LytTR-type" evidence="1">
    <location>
        <begin position="56"/>
        <end position="160"/>
    </location>
</feature>
<dbReference type="Gene3D" id="2.40.50.1020">
    <property type="entry name" value="LytTr DNA-binding domain"/>
    <property type="match status" value="1"/>
</dbReference>
<dbReference type="AlphaFoldDB" id="A0A3F3GVH7"/>
<dbReference type="GO" id="GO:0000156">
    <property type="term" value="F:phosphorelay response regulator activity"/>
    <property type="evidence" value="ECO:0007669"/>
    <property type="project" value="InterPro"/>
</dbReference>
<evidence type="ECO:0000313" key="3">
    <source>
        <dbReference type="Proteomes" id="UP000061227"/>
    </source>
</evidence>
<dbReference type="SMART" id="SM00850">
    <property type="entry name" value="LytTR"/>
    <property type="match status" value="1"/>
</dbReference>
<evidence type="ECO:0000259" key="1">
    <source>
        <dbReference type="PROSITE" id="PS50930"/>
    </source>
</evidence>
<protein>
    <submittedName>
        <fullName evidence="2">Response regulator of the LytR/AlgR family</fullName>
    </submittedName>
</protein>
<dbReference type="PANTHER" id="PTHR37299:SF1">
    <property type="entry name" value="STAGE 0 SPORULATION PROTEIN A HOMOLOG"/>
    <property type="match status" value="1"/>
</dbReference>